<keyword evidence="11" id="KW-1185">Reference proteome</keyword>
<dbReference type="SUPFAM" id="SSF57716">
    <property type="entry name" value="Glucocorticoid receptor-like (DNA-binding domain)"/>
    <property type="match status" value="1"/>
</dbReference>
<feature type="domain" description="C2H2-type" evidence="8">
    <location>
        <begin position="990"/>
        <end position="1017"/>
    </location>
</feature>
<dbReference type="PANTHER" id="PTHR24379">
    <property type="entry name" value="KRAB AND ZINC FINGER DOMAIN-CONTAINING"/>
    <property type="match status" value="1"/>
</dbReference>
<feature type="compositionally biased region" description="Basic and acidic residues" evidence="7">
    <location>
        <begin position="113"/>
        <end position="130"/>
    </location>
</feature>
<reference evidence="10 11" key="1">
    <citation type="journal article" date="2024" name="bioRxiv">
        <title>A reference genome for Trichogramma kaykai: A tiny desert-dwelling parasitoid wasp with competing sex-ratio distorters.</title>
        <authorList>
            <person name="Culotta J."/>
            <person name="Lindsey A.R."/>
        </authorList>
    </citation>
    <scope>NUCLEOTIDE SEQUENCE [LARGE SCALE GENOMIC DNA]</scope>
    <source>
        <strain evidence="10 11">KSX58</strain>
    </source>
</reference>
<evidence type="ECO:0000256" key="6">
    <source>
        <dbReference type="PROSITE-ProRule" id="PRU01263"/>
    </source>
</evidence>
<dbReference type="Proteomes" id="UP001627154">
    <property type="component" value="Unassembled WGS sequence"/>
</dbReference>
<dbReference type="Gene3D" id="3.30.160.60">
    <property type="entry name" value="Classic Zinc Finger"/>
    <property type="match status" value="8"/>
</dbReference>
<evidence type="ECO:0000256" key="5">
    <source>
        <dbReference type="PROSITE-ProRule" id="PRU00042"/>
    </source>
</evidence>
<dbReference type="PROSITE" id="PS50157">
    <property type="entry name" value="ZINC_FINGER_C2H2_2"/>
    <property type="match status" value="13"/>
</dbReference>
<dbReference type="Pfam" id="PF00096">
    <property type="entry name" value="zf-C2H2"/>
    <property type="match status" value="3"/>
</dbReference>
<feature type="domain" description="C2H2-type" evidence="8">
    <location>
        <begin position="1030"/>
        <end position="1060"/>
    </location>
</feature>
<feature type="binding site" evidence="6">
    <location>
        <position position="15"/>
    </location>
    <ligand>
        <name>Zn(2+)</name>
        <dbReference type="ChEBI" id="CHEBI:29105"/>
    </ligand>
</feature>
<evidence type="ECO:0000256" key="4">
    <source>
        <dbReference type="ARBA" id="ARBA00022833"/>
    </source>
</evidence>
<feature type="domain" description="C2H2-type" evidence="8">
    <location>
        <begin position="1167"/>
        <end position="1195"/>
    </location>
</feature>
<evidence type="ECO:0000313" key="11">
    <source>
        <dbReference type="Proteomes" id="UP001627154"/>
    </source>
</evidence>
<dbReference type="InterPro" id="IPR036236">
    <property type="entry name" value="Znf_C2H2_sf"/>
</dbReference>
<feature type="domain" description="C2H2-type" evidence="8">
    <location>
        <begin position="945"/>
        <end position="972"/>
    </location>
</feature>
<feature type="domain" description="C2H2-type" evidence="8">
    <location>
        <begin position="795"/>
        <end position="822"/>
    </location>
</feature>
<dbReference type="FunFam" id="3.30.160.60:FF:000446">
    <property type="entry name" value="Zinc finger protein"/>
    <property type="match status" value="1"/>
</dbReference>
<proteinExistence type="predicted"/>
<dbReference type="Pfam" id="PF07776">
    <property type="entry name" value="zf-AD"/>
    <property type="match status" value="1"/>
</dbReference>
<keyword evidence="1 6" id="KW-0479">Metal-binding</keyword>
<evidence type="ECO:0000313" key="10">
    <source>
        <dbReference type="EMBL" id="KAL3392796.1"/>
    </source>
</evidence>
<dbReference type="GO" id="GO:0005634">
    <property type="term" value="C:nucleus"/>
    <property type="evidence" value="ECO:0007669"/>
    <property type="project" value="UniProtKB-ARBA"/>
</dbReference>
<feature type="binding site" evidence="6">
    <location>
        <position position="61"/>
    </location>
    <ligand>
        <name>Zn(2+)</name>
        <dbReference type="ChEBI" id="CHEBI:29105"/>
    </ligand>
</feature>
<keyword evidence="4 6" id="KW-0862">Zinc</keyword>
<organism evidence="10 11">
    <name type="scientific">Trichogramma kaykai</name>
    <dbReference type="NCBI Taxonomy" id="54128"/>
    <lineage>
        <taxon>Eukaryota</taxon>
        <taxon>Metazoa</taxon>
        <taxon>Ecdysozoa</taxon>
        <taxon>Arthropoda</taxon>
        <taxon>Hexapoda</taxon>
        <taxon>Insecta</taxon>
        <taxon>Pterygota</taxon>
        <taxon>Neoptera</taxon>
        <taxon>Endopterygota</taxon>
        <taxon>Hymenoptera</taxon>
        <taxon>Apocrita</taxon>
        <taxon>Proctotrupomorpha</taxon>
        <taxon>Chalcidoidea</taxon>
        <taxon>Trichogrammatidae</taxon>
        <taxon>Trichogramma</taxon>
    </lineage>
</organism>
<dbReference type="PROSITE" id="PS00028">
    <property type="entry name" value="ZINC_FINGER_C2H2_1"/>
    <property type="match status" value="18"/>
</dbReference>
<dbReference type="Gene3D" id="3.40.1800.20">
    <property type="match status" value="1"/>
</dbReference>
<evidence type="ECO:0000256" key="3">
    <source>
        <dbReference type="ARBA" id="ARBA00022771"/>
    </source>
</evidence>
<feature type="domain" description="C2H2-type" evidence="8">
    <location>
        <begin position="586"/>
        <end position="608"/>
    </location>
</feature>
<sequence>MTKFLIMETNLEEACRLCLTTEKKCSSIFQLPASDVPFIVKIKACLSIQVSETDPISTFICASCIENVNHWYFYKESCLKSQNQLQEWFKKRNISKASADSDPLENNEVDDENTNKFEGEISKDHNDEPTIKSNVPNNCLPNNPEIKSEPMDSSDDYFNDDESINDQELLVNPLSPEKNKAEAIASEKEGGIKNSLKRRMRRRGHTHFRGIKVFKKKCPHCHLYLNSKYSYYQHINNTHRQLKTGSEQQSKANELLENAKSVSSSIPQNEINTEQISYQKLLKTDPLTHDQKKIISQLKTFSCYSCDSIFENRKDTLTHIRIHHPDLKLFTCIACLSEFPDKTQYKLHCAASFECAMKIALVIPEVGTEKYFTCNMCLLSLENRKCLLNHLSKHSEKSSKQFSRSTPLPSLISISSPSKNKCVSKVFISSQAGPYVDGDPNHNHECNMCGMIYRYKPNLMKHKIVCLTLPENLRSTFKCIHCCMTFRVFDKFKSHIFRYHKKHEMICYNCHESYTADVDYLNHHEIHRVPIKNEEQEQNDVTNINSSNSSGNLNIKPFKCALCGESFDQKIELTEHRNLHLKVKLYSCVLCGNSFNNSSALETHMKNHGIIDGETHNSIQQLNESNAEHKSIIYAGSGNSGNRLNQCNECGRCFSNTANLNRHITNLHVLKKKQWDCDHCRSKFYSAEDYNDHLRSEHGQNTTVQIVENTATSDRVSILSSGTGKPNMKCPHCERIFAYQANLAQHCQKIHNVIIHDFRSLIHVARSPPPPIQQPSVRSVTVRHSAPAKPINSGWPCDLCDRVFKEEQSMKTHRGWHMRENSHLPMINRNINKRSSLVTLPSSTTLTPLKRVGYTTVSVSSEPRPAKARKSFINNPQRKQLDVIASSTLSTKAPSETQDTSLSTSSDIQCQVCKESFPNLDVLSRHLWDVHCSSNKPDKTSTSEMQCLLCSNKFPDNESLNEHMLQHTTEPSQNSSIADEHLKSDKSNCFHCDICGKNYTNRKVFFRHKKMHKALPPNAANFQSLNTKRPYCHPCQKAFSNDASLRRHKISACHHNYIKSHIVTPKKLTTTAIVHQTSHDSQIQQIKTEPDMEEYMEEDNPTKKKQYTCLTCNVTFPNMSILYQHKQRMHKVPEKEQVIGGVSSQQVKSPARPLYVAVKNQKQNGLVDCNLCGKQFPGISNLKLHYAHKHKSEGKTFACTSAGCKQSFTSISLLKAHETMHSSIMYNCRLCERHVFSRSAIIKHMLIAHKALYKSGANTNSLWSTVDLSAYTIQNCQGTFCTICRVKYPNLRALKIHYLKIHEQNN</sequence>
<feature type="compositionally biased region" description="Acidic residues" evidence="7">
    <location>
        <begin position="102"/>
        <end position="112"/>
    </location>
</feature>
<dbReference type="Pfam" id="PF12874">
    <property type="entry name" value="zf-met"/>
    <property type="match status" value="1"/>
</dbReference>
<dbReference type="GO" id="GO:0008270">
    <property type="term" value="F:zinc ion binding"/>
    <property type="evidence" value="ECO:0007669"/>
    <property type="project" value="UniProtKB-UniRule"/>
</dbReference>
<evidence type="ECO:0000256" key="7">
    <source>
        <dbReference type="SAM" id="MobiDB-lite"/>
    </source>
</evidence>
<feature type="binding site" evidence="6">
    <location>
        <position position="64"/>
    </location>
    <ligand>
        <name>Zn(2+)</name>
        <dbReference type="ChEBI" id="CHEBI:29105"/>
    </ligand>
</feature>
<dbReference type="PROSITE" id="PS51915">
    <property type="entry name" value="ZAD"/>
    <property type="match status" value="1"/>
</dbReference>
<evidence type="ECO:0000256" key="1">
    <source>
        <dbReference type="ARBA" id="ARBA00022723"/>
    </source>
</evidence>
<dbReference type="EMBL" id="JBJJXI010000101">
    <property type="protein sequence ID" value="KAL3392796.1"/>
    <property type="molecule type" value="Genomic_DNA"/>
</dbReference>
<comment type="caution">
    <text evidence="10">The sequence shown here is derived from an EMBL/GenBank/DDBJ whole genome shotgun (WGS) entry which is preliminary data.</text>
</comment>
<dbReference type="SMART" id="SM00355">
    <property type="entry name" value="ZnF_C2H2"/>
    <property type="match status" value="22"/>
</dbReference>
<protein>
    <submittedName>
        <fullName evidence="10">Uncharacterized protein</fullName>
    </submittedName>
</protein>
<feature type="domain" description="C2H2-type" evidence="8">
    <location>
        <begin position="1197"/>
        <end position="1222"/>
    </location>
</feature>
<evidence type="ECO:0000259" key="9">
    <source>
        <dbReference type="PROSITE" id="PS51915"/>
    </source>
</evidence>
<feature type="binding site" evidence="6">
    <location>
        <position position="18"/>
    </location>
    <ligand>
        <name>Zn(2+)</name>
        <dbReference type="ChEBI" id="CHEBI:29105"/>
    </ligand>
</feature>
<dbReference type="InterPro" id="IPR012934">
    <property type="entry name" value="Znf_AD"/>
</dbReference>
<feature type="compositionally biased region" description="Polar residues" evidence="7">
    <location>
        <begin position="131"/>
        <end position="141"/>
    </location>
</feature>
<dbReference type="SUPFAM" id="SSF57667">
    <property type="entry name" value="beta-beta-alpha zinc fingers"/>
    <property type="match status" value="4"/>
</dbReference>
<feature type="domain" description="C2H2-type" evidence="8">
    <location>
        <begin position="558"/>
        <end position="585"/>
    </location>
</feature>
<keyword evidence="3 5" id="KW-0863">Zinc-finger</keyword>
<feature type="domain" description="C2H2-type" evidence="8">
    <location>
        <begin position="908"/>
        <end position="936"/>
    </location>
</feature>
<feature type="region of interest" description="Disordered" evidence="7">
    <location>
        <begin position="98"/>
        <end position="156"/>
    </location>
</feature>
<evidence type="ECO:0000259" key="8">
    <source>
        <dbReference type="PROSITE" id="PS50157"/>
    </source>
</evidence>
<feature type="domain" description="ZAD" evidence="9">
    <location>
        <begin position="13"/>
        <end position="88"/>
    </location>
</feature>
<dbReference type="InterPro" id="IPR013087">
    <property type="entry name" value="Znf_C2H2_type"/>
</dbReference>
<accession>A0ABD2WIM8</accession>
<dbReference type="FunFam" id="3.30.160.60:FF:000100">
    <property type="entry name" value="Zinc finger 45-like"/>
    <property type="match status" value="1"/>
</dbReference>
<dbReference type="PANTHER" id="PTHR24379:SF121">
    <property type="entry name" value="C2H2-TYPE DOMAIN-CONTAINING PROTEIN"/>
    <property type="match status" value="1"/>
</dbReference>
<feature type="domain" description="C2H2-type" evidence="8">
    <location>
        <begin position="1107"/>
        <end position="1135"/>
    </location>
</feature>
<dbReference type="SMART" id="SM00868">
    <property type="entry name" value="zf-AD"/>
    <property type="match status" value="1"/>
</dbReference>
<feature type="domain" description="C2H2-type" evidence="8">
    <location>
        <begin position="728"/>
        <end position="751"/>
    </location>
</feature>
<feature type="domain" description="C2H2-type" evidence="8">
    <location>
        <begin position="301"/>
        <end position="323"/>
    </location>
</feature>
<name>A0ABD2WIM8_9HYME</name>
<evidence type="ECO:0000256" key="2">
    <source>
        <dbReference type="ARBA" id="ARBA00022737"/>
    </source>
</evidence>
<keyword evidence="2" id="KW-0677">Repeat</keyword>
<feature type="domain" description="C2H2-type" evidence="8">
    <location>
        <begin position="645"/>
        <end position="673"/>
    </location>
</feature>
<gene>
    <name evidence="10" type="ORF">TKK_012514</name>
</gene>